<dbReference type="GO" id="GO:0046872">
    <property type="term" value="F:metal ion binding"/>
    <property type="evidence" value="ECO:0007669"/>
    <property type="project" value="UniProtKB-KW"/>
</dbReference>
<keyword evidence="3" id="KW-0378">Hydrolase</keyword>
<dbReference type="PANTHER" id="PTHR43270">
    <property type="entry name" value="BETA-ALA-HIS DIPEPTIDASE"/>
    <property type="match status" value="1"/>
</dbReference>
<dbReference type="InterPro" id="IPR051458">
    <property type="entry name" value="Cyt/Met_Dipeptidase"/>
</dbReference>
<dbReference type="PANTHER" id="PTHR43270:SF12">
    <property type="entry name" value="SUCCINYL-DIAMINOPIMELATE DESUCCINYLASE"/>
    <property type="match status" value="1"/>
</dbReference>
<dbReference type="NCBIfam" id="NF006579">
    <property type="entry name" value="PRK09104.1"/>
    <property type="match status" value="1"/>
</dbReference>
<feature type="domain" description="Peptidase M20 dimerisation" evidence="4">
    <location>
        <begin position="193"/>
        <end position="352"/>
    </location>
</feature>
<reference evidence="5" key="1">
    <citation type="submission" date="2018-05" db="EMBL/GenBank/DDBJ databases">
        <authorList>
            <person name="Lanie J.A."/>
            <person name="Ng W.-L."/>
            <person name="Kazmierczak K.M."/>
            <person name="Andrzejewski T.M."/>
            <person name="Davidsen T.M."/>
            <person name="Wayne K.J."/>
            <person name="Tettelin H."/>
            <person name="Glass J.I."/>
            <person name="Rusch D."/>
            <person name="Podicherti R."/>
            <person name="Tsui H.-C.T."/>
            <person name="Winkler M.E."/>
        </authorList>
    </citation>
    <scope>NUCLEOTIDE SEQUENCE</scope>
</reference>
<dbReference type="AlphaFoldDB" id="A0A381NP42"/>
<dbReference type="Pfam" id="PF01546">
    <property type="entry name" value="Peptidase_M20"/>
    <property type="match status" value="1"/>
</dbReference>
<proteinExistence type="predicted"/>
<sequence length="421" mass="46768">MNDVIDFINMNRDRFVDELKEYLAIPSISALPAHVGDVRRCAEWTADEMRRIGIPEVELIETPGHPIVYGQWLGAEGAPTVLFYGHYDVQPVDPLDLWESPPFEATIRNGEIYARGAADDKGQVFMHLKAMEACLSRGERLPVNIKVVLEGEEEIGSVHLDSFIREQKERLAADVLVISDSPMFDRGVPSICYALRGLTYYQIDLRGTTQDLHSGSFGGAVANPAFVLAQVLSQMKDRSGHVKVPGFYDDVRVLSDDERVEFEKLPFNEKHYRQEIGAPRLFGEKGYSTLERVSARPTFEVNGLSSGFIGEGAKTVIPALAMAKVSMRLVPDQRPDKITKLFEDYLAKVTPKTVALKITRMSGGLPWITEFSHPFVQATARAIERGFGRRPIFTREGGSIPVVSTFQEVLGLPAVLFGVGL</sequence>
<dbReference type="Pfam" id="PF07687">
    <property type="entry name" value="M20_dimer"/>
    <property type="match status" value="1"/>
</dbReference>
<keyword evidence="2" id="KW-0479">Metal-binding</keyword>
<feature type="non-terminal residue" evidence="5">
    <location>
        <position position="421"/>
    </location>
</feature>
<evidence type="ECO:0000313" key="5">
    <source>
        <dbReference type="EMBL" id="SUZ56300.1"/>
    </source>
</evidence>
<dbReference type="InterPro" id="IPR002933">
    <property type="entry name" value="Peptidase_M20"/>
</dbReference>
<accession>A0A381NP42</accession>
<dbReference type="EMBL" id="UINC01000492">
    <property type="protein sequence ID" value="SUZ56300.1"/>
    <property type="molecule type" value="Genomic_DNA"/>
</dbReference>
<dbReference type="GO" id="GO:0006508">
    <property type="term" value="P:proteolysis"/>
    <property type="evidence" value="ECO:0007669"/>
    <property type="project" value="UniProtKB-KW"/>
</dbReference>
<evidence type="ECO:0000256" key="3">
    <source>
        <dbReference type="ARBA" id="ARBA00022801"/>
    </source>
</evidence>
<evidence type="ECO:0000259" key="4">
    <source>
        <dbReference type="Pfam" id="PF07687"/>
    </source>
</evidence>
<protein>
    <recommendedName>
        <fullName evidence="4">Peptidase M20 dimerisation domain-containing protein</fullName>
    </recommendedName>
</protein>
<dbReference type="InterPro" id="IPR011650">
    <property type="entry name" value="Peptidase_M20_dimer"/>
</dbReference>
<dbReference type="NCBIfam" id="NF005914">
    <property type="entry name" value="PRK07907.1"/>
    <property type="match status" value="1"/>
</dbReference>
<keyword evidence="1" id="KW-0645">Protease</keyword>
<evidence type="ECO:0000256" key="1">
    <source>
        <dbReference type="ARBA" id="ARBA00022670"/>
    </source>
</evidence>
<dbReference type="NCBIfam" id="NF006053">
    <property type="entry name" value="PRK08201.1"/>
    <property type="match status" value="1"/>
</dbReference>
<dbReference type="Gene3D" id="3.30.70.360">
    <property type="match status" value="1"/>
</dbReference>
<organism evidence="5">
    <name type="scientific">marine metagenome</name>
    <dbReference type="NCBI Taxonomy" id="408172"/>
    <lineage>
        <taxon>unclassified sequences</taxon>
        <taxon>metagenomes</taxon>
        <taxon>ecological metagenomes</taxon>
    </lineage>
</organism>
<dbReference type="SUPFAM" id="SSF53187">
    <property type="entry name" value="Zn-dependent exopeptidases"/>
    <property type="match status" value="1"/>
</dbReference>
<gene>
    <name evidence="5" type="ORF">METZ01_LOCUS9154</name>
</gene>
<dbReference type="GO" id="GO:0008233">
    <property type="term" value="F:peptidase activity"/>
    <property type="evidence" value="ECO:0007669"/>
    <property type="project" value="UniProtKB-KW"/>
</dbReference>
<evidence type="ECO:0000256" key="2">
    <source>
        <dbReference type="ARBA" id="ARBA00022723"/>
    </source>
</evidence>
<dbReference type="Gene3D" id="3.40.630.10">
    <property type="entry name" value="Zn peptidases"/>
    <property type="match status" value="1"/>
</dbReference>
<name>A0A381NP42_9ZZZZ</name>